<dbReference type="Gene3D" id="2.40.50.140">
    <property type="entry name" value="Nucleic acid-binding proteins"/>
    <property type="match status" value="1"/>
</dbReference>
<evidence type="ECO:0000256" key="1">
    <source>
        <dbReference type="SAM" id="MobiDB-lite"/>
    </source>
</evidence>
<protein>
    <recommendedName>
        <fullName evidence="4">NfeD-like C-terminal domain-containing protein</fullName>
    </recommendedName>
</protein>
<feature type="region of interest" description="Disordered" evidence="1">
    <location>
        <begin position="186"/>
        <end position="210"/>
    </location>
</feature>
<proteinExistence type="predicted"/>
<keyword evidence="2" id="KW-1133">Transmembrane helix</keyword>
<evidence type="ECO:0000256" key="2">
    <source>
        <dbReference type="SAM" id="Phobius"/>
    </source>
</evidence>
<name>A0A6J4VBY1_9BACT</name>
<feature type="compositionally biased region" description="Basic and acidic residues" evidence="1">
    <location>
        <begin position="199"/>
        <end position="210"/>
    </location>
</feature>
<reference evidence="3" key="1">
    <citation type="submission" date="2020-02" db="EMBL/GenBank/DDBJ databases">
        <authorList>
            <person name="Meier V. D."/>
        </authorList>
    </citation>
    <scope>NUCLEOTIDE SEQUENCE</scope>
    <source>
        <strain evidence="3">AVDCRST_MAG19</strain>
    </source>
</reference>
<keyword evidence="2" id="KW-0472">Membrane</keyword>
<keyword evidence="2" id="KW-0812">Transmembrane</keyword>
<evidence type="ECO:0008006" key="4">
    <source>
        <dbReference type="Google" id="ProtNLM"/>
    </source>
</evidence>
<dbReference type="EMBL" id="CADCWL010000155">
    <property type="protein sequence ID" value="CAA9573137.1"/>
    <property type="molecule type" value="Genomic_DNA"/>
</dbReference>
<dbReference type="InterPro" id="IPR012340">
    <property type="entry name" value="NA-bd_OB-fold"/>
</dbReference>
<dbReference type="AlphaFoldDB" id="A0A6J4VBY1"/>
<feature type="transmembrane region" description="Helical" evidence="2">
    <location>
        <begin position="71"/>
        <end position="96"/>
    </location>
</feature>
<sequence>MFVINDAVDAFLLGSFFFGVVFSVALLFVGDADIGGSADAEGGVPVKLGTLLAFAAWFGGMAYLARNAAGWALPFALVAGVGAGLIGAAAVAWVLARFVRSGEGELDPADFRMPGSIGRVTSPIRANGVGEVVYEQGGVRQVIGARAADGLAIPRGAEVVVLRTIGGIAVVEPSDLFFGDDAPSIDASSSISPGASTDRLLDESGRRAAT</sequence>
<feature type="transmembrane region" description="Helical" evidence="2">
    <location>
        <begin position="12"/>
        <end position="32"/>
    </location>
</feature>
<organism evidence="3">
    <name type="scientific">uncultured Thermomicrobiales bacterium</name>
    <dbReference type="NCBI Taxonomy" id="1645740"/>
    <lineage>
        <taxon>Bacteria</taxon>
        <taxon>Pseudomonadati</taxon>
        <taxon>Thermomicrobiota</taxon>
        <taxon>Thermomicrobia</taxon>
        <taxon>Thermomicrobiales</taxon>
        <taxon>environmental samples</taxon>
    </lineage>
</organism>
<feature type="transmembrane region" description="Helical" evidence="2">
    <location>
        <begin position="44"/>
        <end position="65"/>
    </location>
</feature>
<evidence type="ECO:0000313" key="3">
    <source>
        <dbReference type="EMBL" id="CAA9573137.1"/>
    </source>
</evidence>
<feature type="compositionally biased region" description="Low complexity" evidence="1">
    <location>
        <begin position="186"/>
        <end position="196"/>
    </location>
</feature>
<accession>A0A6J4VBY1</accession>
<gene>
    <name evidence="3" type="ORF">AVDCRST_MAG19-3011</name>
</gene>